<dbReference type="GO" id="GO:0005886">
    <property type="term" value="C:plasma membrane"/>
    <property type="evidence" value="ECO:0007669"/>
    <property type="project" value="TreeGrafter"/>
</dbReference>
<feature type="domain" description="Bacterial type II secretion system protein E" evidence="4">
    <location>
        <begin position="366"/>
        <end position="380"/>
    </location>
</feature>
<gene>
    <name evidence="5" type="ORF">COS38_02585</name>
</gene>
<protein>
    <recommendedName>
        <fullName evidence="4">Bacterial type II secretion system protein E domain-containing protein</fullName>
    </recommendedName>
</protein>
<dbReference type="EMBL" id="PEUM01000074">
    <property type="protein sequence ID" value="PIV25249.1"/>
    <property type="molecule type" value="Genomic_DNA"/>
</dbReference>
<comment type="similarity">
    <text evidence="1">Belongs to the GSP E family.</text>
</comment>
<dbReference type="Pfam" id="PF05157">
    <property type="entry name" value="MshEN"/>
    <property type="match status" value="1"/>
</dbReference>
<comment type="caution">
    <text evidence="5">The sequence shown here is derived from an EMBL/GenBank/DDBJ whole genome shotgun (WGS) entry which is preliminary data.</text>
</comment>
<dbReference type="GO" id="GO:0016887">
    <property type="term" value="F:ATP hydrolysis activity"/>
    <property type="evidence" value="ECO:0007669"/>
    <property type="project" value="TreeGrafter"/>
</dbReference>
<dbReference type="Proteomes" id="UP000229966">
    <property type="component" value="Unassembled WGS sequence"/>
</dbReference>
<sequence>MQITVEKLKELLVKSGQVPEKNFQIALMESLSTKKPIDWLLIEKGYISSGNYGKILADFYHTEYADLTKYNIPLDLVKIIPELVSRAQRAIVFDRDGVTLSVATTRPDNYEFFKLLEKRTGLSIKVFFTTPMNLENALNMYKGDLGDQVKKLIDDLKANPQNEENIVKLVNLIMEYAHDNRASDIHIEPMKIGVSVRFRIDGVLHEVVIYPLEIHPRVVFRIKIMSQLRTDEHGAAQDGRFSYKQNQISFDVRVSILPITNGENIVMRILSESSRRYNLEDLGFLPEDLKRVRRASEKPYGMILSAGPTGSGKTTCLYAILQILNKPTVNIMTIEDPVEYAMEHIQQTQVNLTKKLTFANGLRSIVRQDPDIIMVGEIRDNDTASIAVNAAMTGHLLLSTLHANDASTSFPRLIDMGMEPFLIASSVNVIVAQRLVRKICEECVKKHRLDSAELEAIKLNQRIAKMIEVVVKRKDFQNIEFFKGEGCKRCSRSGYNGRVGIFEVMEVTDEIKSLVTRKATAREIEIKAREQGMQSMLYDGMRKVIQGITTLEEIIRVTES</sequence>
<evidence type="ECO:0000256" key="1">
    <source>
        <dbReference type="ARBA" id="ARBA00006611"/>
    </source>
</evidence>
<dbReference type="SUPFAM" id="SSF160246">
    <property type="entry name" value="EspE N-terminal domain-like"/>
    <property type="match status" value="1"/>
</dbReference>
<dbReference type="SUPFAM" id="SSF52540">
    <property type="entry name" value="P-loop containing nucleoside triphosphate hydrolases"/>
    <property type="match status" value="1"/>
</dbReference>
<accession>A0A2M7CI04</accession>
<proteinExistence type="inferred from homology"/>
<keyword evidence="2" id="KW-0547">Nucleotide-binding</keyword>
<keyword evidence="3" id="KW-0067">ATP-binding</keyword>
<dbReference type="Gene3D" id="3.30.450.90">
    <property type="match status" value="1"/>
</dbReference>
<evidence type="ECO:0000313" key="6">
    <source>
        <dbReference type="Proteomes" id="UP000229966"/>
    </source>
</evidence>
<reference evidence="6" key="1">
    <citation type="submission" date="2017-09" db="EMBL/GenBank/DDBJ databases">
        <title>Depth-based differentiation of microbial function through sediment-hosted aquifers and enrichment of novel symbionts in the deep terrestrial subsurface.</title>
        <authorList>
            <person name="Probst A.J."/>
            <person name="Ladd B."/>
            <person name="Jarett J.K."/>
            <person name="Geller-Mcgrath D.E."/>
            <person name="Sieber C.M.K."/>
            <person name="Emerson J.B."/>
            <person name="Anantharaman K."/>
            <person name="Thomas B.C."/>
            <person name="Malmstrom R."/>
            <person name="Stieglmeier M."/>
            <person name="Klingl A."/>
            <person name="Woyke T."/>
            <person name="Ryan C.M."/>
            <person name="Banfield J.F."/>
        </authorList>
    </citation>
    <scope>NUCLEOTIDE SEQUENCE [LARGE SCALE GENOMIC DNA]</scope>
</reference>
<dbReference type="PANTHER" id="PTHR30258">
    <property type="entry name" value="TYPE II SECRETION SYSTEM PROTEIN GSPE-RELATED"/>
    <property type="match status" value="1"/>
</dbReference>
<evidence type="ECO:0000259" key="4">
    <source>
        <dbReference type="PROSITE" id="PS00662"/>
    </source>
</evidence>
<dbReference type="AlphaFoldDB" id="A0A2M7CI04"/>
<dbReference type="Gene3D" id="3.40.50.300">
    <property type="entry name" value="P-loop containing nucleotide triphosphate hydrolases"/>
    <property type="match status" value="1"/>
</dbReference>
<dbReference type="InterPro" id="IPR037257">
    <property type="entry name" value="T2SS_E_N_sf"/>
</dbReference>
<evidence type="ECO:0000256" key="2">
    <source>
        <dbReference type="ARBA" id="ARBA00022741"/>
    </source>
</evidence>
<dbReference type="Gene3D" id="3.30.300.160">
    <property type="entry name" value="Type II secretion system, protein E, N-terminal domain"/>
    <property type="match status" value="1"/>
</dbReference>
<dbReference type="InterPro" id="IPR027417">
    <property type="entry name" value="P-loop_NTPase"/>
</dbReference>
<dbReference type="InterPro" id="IPR001482">
    <property type="entry name" value="T2SS/T4SS_dom"/>
</dbReference>
<dbReference type="Pfam" id="PF00437">
    <property type="entry name" value="T2SSE"/>
    <property type="match status" value="1"/>
</dbReference>
<dbReference type="GO" id="GO:0005524">
    <property type="term" value="F:ATP binding"/>
    <property type="evidence" value="ECO:0007669"/>
    <property type="project" value="UniProtKB-KW"/>
</dbReference>
<name>A0A2M7CI04_9BACT</name>
<organism evidence="5 6">
    <name type="scientific">Candidatus Berkelbacteria bacterium CG03_land_8_20_14_0_80_40_36</name>
    <dbReference type="NCBI Taxonomy" id="1974509"/>
    <lineage>
        <taxon>Bacteria</taxon>
        <taxon>Candidatus Berkelbacteria</taxon>
    </lineage>
</organism>
<dbReference type="InterPro" id="IPR007831">
    <property type="entry name" value="T2SS_GspE_N"/>
</dbReference>
<dbReference type="FunFam" id="3.40.50.300:FF:000398">
    <property type="entry name" value="Type IV pilus assembly ATPase PilB"/>
    <property type="match status" value="1"/>
</dbReference>
<evidence type="ECO:0000256" key="3">
    <source>
        <dbReference type="ARBA" id="ARBA00022840"/>
    </source>
</evidence>
<dbReference type="PANTHER" id="PTHR30258:SF1">
    <property type="entry name" value="PROTEIN TRANSPORT PROTEIN HOFB HOMOLOG"/>
    <property type="match status" value="1"/>
</dbReference>
<dbReference type="CDD" id="cd01129">
    <property type="entry name" value="PulE-GspE-like"/>
    <property type="match status" value="1"/>
</dbReference>
<dbReference type="PROSITE" id="PS00662">
    <property type="entry name" value="T2SP_E"/>
    <property type="match status" value="1"/>
</dbReference>
<evidence type="ECO:0000313" key="5">
    <source>
        <dbReference type="EMBL" id="PIV25249.1"/>
    </source>
</evidence>